<protein>
    <submittedName>
        <fullName evidence="1">Uncharacterized protein</fullName>
    </submittedName>
</protein>
<dbReference type="EMBL" id="WNYA01000008">
    <property type="protein sequence ID" value="KAG8558093.1"/>
    <property type="molecule type" value="Genomic_DNA"/>
</dbReference>
<dbReference type="AlphaFoldDB" id="A0AAV7AD86"/>
<evidence type="ECO:0000313" key="1">
    <source>
        <dbReference type="EMBL" id="KAG8558093.1"/>
    </source>
</evidence>
<comment type="caution">
    <text evidence="1">The sequence shown here is derived from an EMBL/GenBank/DDBJ whole genome shotgun (WGS) entry which is preliminary data.</text>
</comment>
<accession>A0AAV7AD86</accession>
<name>A0AAV7AD86_ENGPU</name>
<dbReference type="Proteomes" id="UP000824782">
    <property type="component" value="Unassembled WGS sequence"/>
</dbReference>
<gene>
    <name evidence="1" type="ORF">GDO81_016856</name>
</gene>
<proteinExistence type="predicted"/>
<evidence type="ECO:0000313" key="2">
    <source>
        <dbReference type="Proteomes" id="UP000824782"/>
    </source>
</evidence>
<reference evidence="1" key="1">
    <citation type="thesis" date="2020" institute="ProQuest LLC" country="789 East Eisenhower Parkway, Ann Arbor, MI, USA">
        <title>Comparative Genomics and Chromosome Evolution.</title>
        <authorList>
            <person name="Mudd A.B."/>
        </authorList>
    </citation>
    <scope>NUCLEOTIDE SEQUENCE</scope>
    <source>
        <strain evidence="1">237g6f4</strain>
        <tissue evidence="1">Blood</tissue>
    </source>
</reference>
<organism evidence="1 2">
    <name type="scientific">Engystomops pustulosus</name>
    <name type="common">Tungara frog</name>
    <name type="synonym">Physalaemus pustulosus</name>
    <dbReference type="NCBI Taxonomy" id="76066"/>
    <lineage>
        <taxon>Eukaryota</taxon>
        <taxon>Metazoa</taxon>
        <taxon>Chordata</taxon>
        <taxon>Craniata</taxon>
        <taxon>Vertebrata</taxon>
        <taxon>Euteleostomi</taxon>
        <taxon>Amphibia</taxon>
        <taxon>Batrachia</taxon>
        <taxon>Anura</taxon>
        <taxon>Neobatrachia</taxon>
        <taxon>Hyloidea</taxon>
        <taxon>Leptodactylidae</taxon>
        <taxon>Leiuperinae</taxon>
        <taxon>Engystomops</taxon>
    </lineage>
</organism>
<keyword evidence="2" id="KW-1185">Reference proteome</keyword>
<sequence length="202" mass="22402">MKVVASFSSGKDSRSFSLEVPPIIWFSNPFSQQVIVLAIDVVATFAFRFSIADSQVFFKTLSDLRSMGSLSWVASSKGRSVFLTILVIWISTFGIEFQYFDFSSSNTSLFLKSLVTDSRFSGSFHSSRIRSSSTLLTGNTLFFFALKQPKSSSCTDLISTGSSMFSVSRTAFSKVSKLSIEKRNLVSFFCSWLSNCSSSPPW</sequence>